<dbReference type="Proteomes" id="UP001240639">
    <property type="component" value="Unassembled WGS sequence"/>
</dbReference>
<feature type="region of interest" description="Disordered" evidence="12">
    <location>
        <begin position="459"/>
        <end position="483"/>
    </location>
</feature>
<evidence type="ECO:0000259" key="13">
    <source>
        <dbReference type="SMART" id="SM00382"/>
    </source>
</evidence>
<dbReference type="InterPro" id="IPR045085">
    <property type="entry name" value="HLD_clamp_pol_III_gamma_tau"/>
</dbReference>
<evidence type="ECO:0000313" key="15">
    <source>
        <dbReference type="Proteomes" id="UP001240639"/>
    </source>
</evidence>
<evidence type="ECO:0000256" key="6">
    <source>
        <dbReference type="ARBA" id="ARBA00022741"/>
    </source>
</evidence>
<feature type="domain" description="AAA+ ATPase" evidence="13">
    <location>
        <begin position="111"/>
        <end position="258"/>
    </location>
</feature>
<dbReference type="NCBIfam" id="NF004046">
    <property type="entry name" value="PRK05563.1"/>
    <property type="match status" value="1"/>
</dbReference>
<dbReference type="Gene3D" id="3.40.50.300">
    <property type="entry name" value="P-loop containing nucleotide triphosphate hydrolases"/>
    <property type="match status" value="1"/>
</dbReference>
<keyword evidence="3 11" id="KW-0548">Nucleotidyltransferase</keyword>
<feature type="compositionally biased region" description="Low complexity" evidence="12">
    <location>
        <begin position="462"/>
        <end position="473"/>
    </location>
</feature>
<dbReference type="InterPro" id="IPR022754">
    <property type="entry name" value="DNA_pol_III_gamma-3"/>
</dbReference>
<dbReference type="Pfam" id="PF13177">
    <property type="entry name" value="DNA_pol3_delta2"/>
    <property type="match status" value="1"/>
</dbReference>
<feature type="compositionally biased region" description="Low complexity" evidence="12">
    <location>
        <begin position="20"/>
        <end position="30"/>
    </location>
</feature>
<evidence type="ECO:0000256" key="10">
    <source>
        <dbReference type="ARBA" id="ARBA00049244"/>
    </source>
</evidence>
<evidence type="ECO:0000256" key="4">
    <source>
        <dbReference type="ARBA" id="ARBA00022705"/>
    </source>
</evidence>
<dbReference type="NCBIfam" id="TIGR02397">
    <property type="entry name" value="dnaX_nterm"/>
    <property type="match status" value="1"/>
</dbReference>
<dbReference type="InterPro" id="IPR012763">
    <property type="entry name" value="DNA_pol_III_sug/sutau_N"/>
</dbReference>
<comment type="subunit">
    <text evidence="11">DNA polymerase III contains a core (composed of alpha, epsilon and theta chains) that associates with a tau subunit. This core dimerizes to form the POLIII' complex. PolIII' associates with the gamma complex (composed of gamma, delta, delta', psi and chi chains) and with the beta chain to form the complete DNA polymerase III complex.</text>
</comment>
<dbReference type="SMART" id="SM00382">
    <property type="entry name" value="AAA"/>
    <property type="match status" value="1"/>
</dbReference>
<feature type="region of interest" description="Disordered" evidence="12">
    <location>
        <begin position="1"/>
        <end position="43"/>
    </location>
</feature>
<protein>
    <recommendedName>
        <fullName evidence="11">DNA polymerase III subunit gamma/tau</fullName>
        <ecNumber evidence="11">2.7.7.7</ecNumber>
    </recommendedName>
</protein>
<sequence>MGDSPDNPDSLPWESEAEEAAPSAAELEAAGQNSMFGDAVTDTAPPAEVAAAAAPVAAPAPAETRAATPATTAQQPYRVLARKYRPQTFAELIGQDAMVRTLANAIARDRLAHAFLMTGVRGVGKTSTARLIAKALNCIGPDGQGGPTISPCGECEPCRAIAEGRHIDVIEMDAASHTGVDDVREIIEAVRYAAVSARYKIYIIDEVHMLSRNAFNALLKTLEEPPAHVKFLFATTEVEKLPVTVLSRTQRFDLRRIPVELLQSHFAEICRKEGVEADEEALHIIAGAAEGSVRDGLSILDQAIAHADLDTEGKVSAERVRDMLGLADKSAQRRLFGHMLEGDGAALLTAINEQYALGVEPLALMRAQMDLAHRIALAQVSGGDAEGASQDEREALGEWATRLDVGQVHRLWQLLLKGHEEVRLAPDPLVSLRMALLRVLHAGQMPDPGKLAKKLETLAERAPTSSSNPSSASKQTAPSAEARPDWRALVEAIDASGMMQEANVLRLQVRVVELGDGMLRYGRDAKFGDEILPIVKDTLFRHTGKRWDVEEVPGGEGAPSLVEQEIAQRDADAAALRAHPLVKAAFEAFPDAELIEDGAAPPSRREIPWSRNA</sequence>
<dbReference type="SUPFAM" id="SSF48019">
    <property type="entry name" value="post-AAA+ oligomerization domain-like"/>
    <property type="match status" value="1"/>
</dbReference>
<evidence type="ECO:0000313" key="14">
    <source>
        <dbReference type="EMBL" id="MDP4574849.1"/>
    </source>
</evidence>
<dbReference type="InterPro" id="IPR022107">
    <property type="entry name" value="DNA_pol_III_gamma/tau_C"/>
</dbReference>
<name>A0ABT9HNX4_9SPHN</name>
<evidence type="ECO:0000256" key="7">
    <source>
        <dbReference type="ARBA" id="ARBA00022833"/>
    </source>
</evidence>
<comment type="caution">
    <text evidence="14">The sequence shown here is derived from an EMBL/GenBank/DDBJ whole genome shotgun (WGS) entry which is preliminary data.</text>
</comment>
<dbReference type="SUPFAM" id="SSF52540">
    <property type="entry name" value="P-loop containing nucleoside triphosphate hydrolases"/>
    <property type="match status" value="1"/>
</dbReference>
<dbReference type="EC" id="2.7.7.7" evidence="11"/>
<evidence type="ECO:0000256" key="3">
    <source>
        <dbReference type="ARBA" id="ARBA00022695"/>
    </source>
</evidence>
<keyword evidence="15" id="KW-1185">Reference proteome</keyword>
<dbReference type="GO" id="GO:0003887">
    <property type="term" value="F:DNA-directed DNA polymerase activity"/>
    <property type="evidence" value="ECO:0007669"/>
    <property type="project" value="UniProtKB-EC"/>
</dbReference>
<evidence type="ECO:0000256" key="5">
    <source>
        <dbReference type="ARBA" id="ARBA00022723"/>
    </source>
</evidence>
<evidence type="ECO:0000256" key="2">
    <source>
        <dbReference type="ARBA" id="ARBA00022679"/>
    </source>
</evidence>
<keyword evidence="6 11" id="KW-0547">Nucleotide-binding</keyword>
<dbReference type="Gene3D" id="1.20.272.10">
    <property type="match status" value="1"/>
</dbReference>
<keyword evidence="2 11" id="KW-0808">Transferase</keyword>
<gene>
    <name evidence="11" type="primary">dnaX</name>
    <name evidence="14" type="ORF">Q9K02_06820</name>
</gene>
<organism evidence="14 15">
    <name type="scientific">Qipengyuania profundimaris</name>
    <dbReference type="NCBI Taxonomy" id="3067652"/>
    <lineage>
        <taxon>Bacteria</taxon>
        <taxon>Pseudomonadati</taxon>
        <taxon>Pseudomonadota</taxon>
        <taxon>Alphaproteobacteria</taxon>
        <taxon>Sphingomonadales</taxon>
        <taxon>Erythrobacteraceae</taxon>
        <taxon>Qipengyuania</taxon>
    </lineage>
</organism>
<dbReference type="CDD" id="cd00009">
    <property type="entry name" value="AAA"/>
    <property type="match status" value="1"/>
</dbReference>
<dbReference type="Pfam" id="PF12169">
    <property type="entry name" value="DNA_pol3_gamma3"/>
    <property type="match status" value="1"/>
</dbReference>
<keyword evidence="7" id="KW-0862">Zinc</keyword>
<dbReference type="InterPro" id="IPR050238">
    <property type="entry name" value="DNA_Rep/Repair_Clamp_Loader"/>
</dbReference>
<dbReference type="Gene3D" id="1.10.8.60">
    <property type="match status" value="1"/>
</dbReference>
<dbReference type="CDD" id="cd18137">
    <property type="entry name" value="HLD_clamp_pol_III_gamma_tau"/>
    <property type="match status" value="1"/>
</dbReference>
<proteinExistence type="inferred from homology"/>
<evidence type="ECO:0000256" key="9">
    <source>
        <dbReference type="ARBA" id="ARBA00022932"/>
    </source>
</evidence>
<dbReference type="PANTHER" id="PTHR11669:SF0">
    <property type="entry name" value="PROTEIN STICHEL-LIKE 2"/>
    <property type="match status" value="1"/>
</dbReference>
<keyword evidence="5" id="KW-0479">Metal-binding</keyword>
<evidence type="ECO:0000256" key="11">
    <source>
        <dbReference type="RuleBase" id="RU364063"/>
    </source>
</evidence>
<keyword evidence="8 11" id="KW-0067">ATP-binding</keyword>
<comment type="catalytic activity">
    <reaction evidence="10 11">
        <text>DNA(n) + a 2'-deoxyribonucleoside 5'-triphosphate = DNA(n+1) + diphosphate</text>
        <dbReference type="Rhea" id="RHEA:22508"/>
        <dbReference type="Rhea" id="RHEA-COMP:17339"/>
        <dbReference type="Rhea" id="RHEA-COMP:17340"/>
        <dbReference type="ChEBI" id="CHEBI:33019"/>
        <dbReference type="ChEBI" id="CHEBI:61560"/>
        <dbReference type="ChEBI" id="CHEBI:173112"/>
        <dbReference type="EC" id="2.7.7.7"/>
    </reaction>
</comment>
<comment type="function">
    <text evidence="11">DNA polymerase III is a complex, multichain enzyme responsible for most of the replicative synthesis in bacteria. This DNA polymerase also exhibits 3' to 5' exonuclease activity.</text>
</comment>
<dbReference type="PANTHER" id="PTHR11669">
    <property type="entry name" value="REPLICATION FACTOR C / DNA POLYMERASE III GAMMA-TAU SUBUNIT"/>
    <property type="match status" value="1"/>
</dbReference>
<dbReference type="InterPro" id="IPR008921">
    <property type="entry name" value="DNA_pol3_clamp-load_cplx_C"/>
</dbReference>
<accession>A0ABT9HNX4</accession>
<reference evidence="14 15" key="1">
    <citation type="submission" date="2023-08" db="EMBL/GenBank/DDBJ databases">
        <title>genomic of G39.</title>
        <authorList>
            <person name="Wang Y."/>
        </authorList>
    </citation>
    <scope>NUCLEOTIDE SEQUENCE [LARGE SCALE GENOMIC DNA]</scope>
    <source>
        <strain evidence="14 15">G39</strain>
    </source>
</reference>
<dbReference type="Pfam" id="PF12362">
    <property type="entry name" value="DUF3646"/>
    <property type="match status" value="1"/>
</dbReference>
<keyword evidence="4 11" id="KW-0235">DNA replication</keyword>
<dbReference type="RefSeq" id="WP_305932214.1">
    <property type="nucleotide sequence ID" value="NZ_JAVAIM010000001.1"/>
</dbReference>
<dbReference type="InterPro" id="IPR027417">
    <property type="entry name" value="P-loop_NTPase"/>
</dbReference>
<evidence type="ECO:0000256" key="1">
    <source>
        <dbReference type="ARBA" id="ARBA00006360"/>
    </source>
</evidence>
<dbReference type="InterPro" id="IPR003593">
    <property type="entry name" value="AAA+_ATPase"/>
</dbReference>
<evidence type="ECO:0000256" key="12">
    <source>
        <dbReference type="SAM" id="MobiDB-lite"/>
    </source>
</evidence>
<comment type="similarity">
    <text evidence="1 11">Belongs to the DnaX/STICHEL family.</text>
</comment>
<dbReference type="EMBL" id="JAVAIM010000001">
    <property type="protein sequence ID" value="MDP4574849.1"/>
    <property type="molecule type" value="Genomic_DNA"/>
</dbReference>
<dbReference type="NCBIfam" id="NF006585">
    <property type="entry name" value="PRK09111.1"/>
    <property type="match status" value="1"/>
</dbReference>
<keyword evidence="9 11" id="KW-0239">DNA-directed DNA polymerase</keyword>
<evidence type="ECO:0000256" key="8">
    <source>
        <dbReference type="ARBA" id="ARBA00022840"/>
    </source>
</evidence>
<dbReference type="Pfam" id="PF22608">
    <property type="entry name" value="DNAX_ATPase_lid"/>
    <property type="match status" value="1"/>
</dbReference>